<protein>
    <submittedName>
        <fullName evidence="2">Uncharacterized protein</fullName>
    </submittedName>
</protein>
<dbReference type="AlphaFoldDB" id="A0A2H0BKA4"/>
<evidence type="ECO:0000313" key="2">
    <source>
        <dbReference type="EMBL" id="PIP58092.1"/>
    </source>
</evidence>
<accession>A0A2H0BKA4</accession>
<sequence length="63" mass="7218">MNKRVTKGDIRIYLMMWKGAIMTVCVASLVGIILGPVYLLIIFPLKKMIRRYSIDFSDLLKGL</sequence>
<name>A0A2H0BKA4_9BACT</name>
<proteinExistence type="predicted"/>
<reference evidence="2 3" key="1">
    <citation type="submission" date="2017-09" db="EMBL/GenBank/DDBJ databases">
        <title>Depth-based differentiation of microbial function through sediment-hosted aquifers and enrichment of novel symbionts in the deep terrestrial subsurface.</title>
        <authorList>
            <person name="Probst A.J."/>
            <person name="Ladd B."/>
            <person name="Jarett J.K."/>
            <person name="Geller-Mcgrath D.E."/>
            <person name="Sieber C.M."/>
            <person name="Emerson J.B."/>
            <person name="Anantharaman K."/>
            <person name="Thomas B.C."/>
            <person name="Malmstrom R."/>
            <person name="Stieglmeier M."/>
            <person name="Klingl A."/>
            <person name="Woyke T."/>
            <person name="Ryan C.M."/>
            <person name="Banfield J.F."/>
        </authorList>
    </citation>
    <scope>NUCLEOTIDE SEQUENCE [LARGE SCALE GENOMIC DNA]</scope>
    <source>
        <strain evidence="2">CG22_combo_CG10-13_8_21_14_all_37_9</strain>
    </source>
</reference>
<evidence type="ECO:0000313" key="3">
    <source>
        <dbReference type="Proteomes" id="UP000229334"/>
    </source>
</evidence>
<keyword evidence="1" id="KW-0812">Transmembrane</keyword>
<gene>
    <name evidence="2" type="ORF">COX02_02100</name>
</gene>
<evidence type="ECO:0000256" key="1">
    <source>
        <dbReference type="SAM" id="Phobius"/>
    </source>
</evidence>
<keyword evidence="1" id="KW-0472">Membrane</keyword>
<dbReference type="EMBL" id="PCSX01000032">
    <property type="protein sequence ID" value="PIP58092.1"/>
    <property type="molecule type" value="Genomic_DNA"/>
</dbReference>
<dbReference type="Proteomes" id="UP000229334">
    <property type="component" value="Unassembled WGS sequence"/>
</dbReference>
<feature type="transmembrane region" description="Helical" evidence="1">
    <location>
        <begin position="20"/>
        <end position="43"/>
    </location>
</feature>
<keyword evidence="1" id="KW-1133">Transmembrane helix</keyword>
<comment type="caution">
    <text evidence="2">The sequence shown here is derived from an EMBL/GenBank/DDBJ whole genome shotgun (WGS) entry which is preliminary data.</text>
</comment>
<organism evidence="2 3">
    <name type="scientific">Candidatus Vogelbacteria bacterium CG22_combo_CG10-13_8_21_14_all_37_9</name>
    <dbReference type="NCBI Taxonomy" id="1975046"/>
    <lineage>
        <taxon>Bacteria</taxon>
        <taxon>Candidatus Vogeliibacteriota</taxon>
    </lineage>
</organism>